<dbReference type="Pfam" id="PF01670">
    <property type="entry name" value="Glyco_hydro_12"/>
    <property type="match status" value="1"/>
</dbReference>
<keyword evidence="2" id="KW-0119">Carbohydrate metabolism</keyword>
<accession>A0ABV8HV71</accession>
<dbReference type="SMART" id="SM00458">
    <property type="entry name" value="RICIN"/>
    <property type="match status" value="1"/>
</dbReference>
<feature type="domain" description="Ricin B lectin" evidence="4">
    <location>
        <begin position="303"/>
        <end position="430"/>
    </location>
</feature>
<gene>
    <name evidence="5" type="ORF">ACFO3J_31495</name>
</gene>
<comment type="caution">
    <text evidence="5">The sequence shown here is derived from an EMBL/GenBank/DDBJ whole genome shotgun (WGS) entry which is preliminary data.</text>
</comment>
<dbReference type="Gene3D" id="2.80.10.50">
    <property type="match status" value="1"/>
</dbReference>
<dbReference type="Pfam" id="PF00652">
    <property type="entry name" value="Ricin_B_lectin"/>
    <property type="match status" value="1"/>
</dbReference>
<organism evidence="5 6">
    <name type="scientific">Streptomyces polygonati</name>
    <dbReference type="NCBI Taxonomy" id="1617087"/>
    <lineage>
        <taxon>Bacteria</taxon>
        <taxon>Bacillati</taxon>
        <taxon>Actinomycetota</taxon>
        <taxon>Actinomycetes</taxon>
        <taxon>Kitasatosporales</taxon>
        <taxon>Streptomycetaceae</taxon>
        <taxon>Streptomyces</taxon>
    </lineage>
</organism>
<dbReference type="InterPro" id="IPR013319">
    <property type="entry name" value="GH11/12"/>
</dbReference>
<evidence type="ECO:0000259" key="4">
    <source>
        <dbReference type="SMART" id="SM00458"/>
    </source>
</evidence>
<proteinExistence type="inferred from homology"/>
<keyword evidence="2" id="KW-0624">Polysaccharide degradation</keyword>
<comment type="similarity">
    <text evidence="1 2">Belongs to the glycosyl hydrolase 12 (cellulase H) family.</text>
</comment>
<dbReference type="InterPro" id="IPR000772">
    <property type="entry name" value="Ricin_B_lectin"/>
</dbReference>
<keyword evidence="6" id="KW-1185">Reference proteome</keyword>
<keyword evidence="3" id="KW-0732">Signal</keyword>
<evidence type="ECO:0000313" key="5">
    <source>
        <dbReference type="EMBL" id="MFC4035955.1"/>
    </source>
</evidence>
<dbReference type="CDD" id="cd23451">
    <property type="entry name" value="beta-trefoil_Ricin_laminarinase"/>
    <property type="match status" value="1"/>
</dbReference>
<dbReference type="SUPFAM" id="SSF50370">
    <property type="entry name" value="Ricin B-like lectins"/>
    <property type="match status" value="1"/>
</dbReference>
<dbReference type="InterPro" id="IPR035992">
    <property type="entry name" value="Ricin_B-like_lectins"/>
</dbReference>
<dbReference type="PROSITE" id="PS51257">
    <property type="entry name" value="PROKAR_LIPOPROTEIN"/>
    <property type="match status" value="1"/>
</dbReference>
<dbReference type="Gene3D" id="2.60.120.180">
    <property type="match status" value="1"/>
</dbReference>
<evidence type="ECO:0000256" key="2">
    <source>
        <dbReference type="RuleBase" id="RU361163"/>
    </source>
</evidence>
<dbReference type="SUPFAM" id="SSF49899">
    <property type="entry name" value="Concanavalin A-like lectins/glucanases"/>
    <property type="match status" value="1"/>
</dbReference>
<evidence type="ECO:0000256" key="1">
    <source>
        <dbReference type="ARBA" id="ARBA00005519"/>
    </source>
</evidence>
<dbReference type="PANTHER" id="PTHR34002:SF9">
    <property type="entry name" value="XYLOGLUCAN-SPECIFIC ENDO-BETA-1,4-GLUCANASE A"/>
    <property type="match status" value="1"/>
</dbReference>
<dbReference type="EMBL" id="JBHSBB010000030">
    <property type="protein sequence ID" value="MFC4035955.1"/>
    <property type="molecule type" value="Genomic_DNA"/>
</dbReference>
<reference evidence="6" key="1">
    <citation type="journal article" date="2019" name="Int. J. Syst. Evol. Microbiol.">
        <title>The Global Catalogue of Microorganisms (GCM) 10K type strain sequencing project: providing services to taxonomists for standard genome sequencing and annotation.</title>
        <authorList>
            <consortium name="The Broad Institute Genomics Platform"/>
            <consortium name="The Broad Institute Genome Sequencing Center for Infectious Disease"/>
            <person name="Wu L."/>
            <person name="Ma J."/>
        </authorList>
    </citation>
    <scope>NUCLEOTIDE SEQUENCE [LARGE SCALE GENOMIC DNA]</scope>
    <source>
        <strain evidence="6">CGMCC 4.7237</strain>
    </source>
</reference>
<keyword evidence="2" id="KW-0378">Hydrolase</keyword>
<name>A0ABV8HV71_9ACTN</name>
<dbReference type="InterPro" id="IPR002594">
    <property type="entry name" value="GH12"/>
</dbReference>
<evidence type="ECO:0000256" key="3">
    <source>
        <dbReference type="SAM" id="SignalP"/>
    </source>
</evidence>
<protein>
    <submittedName>
        <fullName evidence="5">Ricin-type beta-trefoil lectin domain protein</fullName>
    </submittedName>
</protein>
<dbReference type="InterPro" id="IPR013320">
    <property type="entry name" value="ConA-like_dom_sf"/>
</dbReference>
<dbReference type="Proteomes" id="UP001595765">
    <property type="component" value="Unassembled WGS sequence"/>
</dbReference>
<feature type="signal peptide" evidence="3">
    <location>
        <begin position="1"/>
        <end position="36"/>
    </location>
</feature>
<keyword evidence="2" id="KW-0326">Glycosidase</keyword>
<dbReference type="RefSeq" id="WP_386436789.1">
    <property type="nucleotide sequence ID" value="NZ_JBHSBB010000030.1"/>
</dbReference>
<sequence>MTRRPGRNRITAVIPTVGAVLSALALTLACAAQAGAAPQQPALVRAAAAASAASASAPAPAPAGAAAPAAAAVTNCQPQGSVSLAGGEYTLQNNEWNSSLPQCVTTTTGTGWTVSTANFSTTGGAPATYPSIYKGCHWGACTTGSNLPIQVSKLATATSSWSTTQPAAGAYDVAYDLWTNSAPTTGGQPDDSEIMIWLNSRGGVAPFGSKTATASISGHNWDVYTGRQAAWNIVSYVLQGGATSVTGLDVKSLINDSVQRGTTGPNAYLIDAEAGFEIWQGGQGLGTNSFSFDATAGTGTGPTAPTGPIHGYGGKCVDVTAANPANSTPVELYTCNGTAAQQWTVGTDGTLRALGKCLDAKAAGTANGTAIQLYDCNGTAAQQWRPGANSSLRNPTSGRCLDATGNTSADGTRLQLWDCTAGANQAWSLPG</sequence>
<dbReference type="PANTHER" id="PTHR34002">
    <property type="entry name" value="BLR1656 PROTEIN"/>
    <property type="match status" value="1"/>
</dbReference>
<feature type="chain" id="PRO_5046713047" evidence="3">
    <location>
        <begin position="37"/>
        <end position="431"/>
    </location>
</feature>
<dbReference type="PROSITE" id="PS50231">
    <property type="entry name" value="RICIN_B_LECTIN"/>
    <property type="match status" value="1"/>
</dbReference>
<evidence type="ECO:0000313" key="6">
    <source>
        <dbReference type="Proteomes" id="UP001595765"/>
    </source>
</evidence>